<organism evidence="11 12">
    <name type="scientific">Neoaquamicrobium sediminum</name>
    <dbReference type="NCBI Taxonomy" id="1849104"/>
    <lineage>
        <taxon>Bacteria</taxon>
        <taxon>Pseudomonadati</taxon>
        <taxon>Pseudomonadota</taxon>
        <taxon>Alphaproteobacteria</taxon>
        <taxon>Hyphomicrobiales</taxon>
        <taxon>Phyllobacteriaceae</taxon>
        <taxon>Neoaquamicrobium</taxon>
    </lineage>
</organism>
<dbReference type="InterPro" id="IPR003754">
    <property type="entry name" value="4pyrrol_synth_uPrphyn_synth"/>
</dbReference>
<comment type="similarity">
    <text evidence="2 9">Belongs to the uroporphyrinogen-III synthase family.</text>
</comment>
<dbReference type="CDD" id="cd06578">
    <property type="entry name" value="HemD"/>
    <property type="match status" value="1"/>
</dbReference>
<comment type="caution">
    <text evidence="11">The sequence shown here is derived from an EMBL/GenBank/DDBJ whole genome shotgun (WGS) entry which is preliminary data.</text>
</comment>
<dbReference type="SUPFAM" id="SSF69618">
    <property type="entry name" value="HemD-like"/>
    <property type="match status" value="1"/>
</dbReference>
<dbReference type="EMBL" id="JAZHFV010000001">
    <property type="protein sequence ID" value="MEX4005709.1"/>
    <property type="molecule type" value="Genomic_DNA"/>
</dbReference>
<name>A0ABV3WM43_9HYPH</name>
<proteinExistence type="inferred from homology"/>
<dbReference type="PANTHER" id="PTHR38042">
    <property type="entry name" value="UROPORPHYRINOGEN-III SYNTHASE, CHLOROPLASTIC"/>
    <property type="match status" value="1"/>
</dbReference>
<keyword evidence="12" id="KW-1185">Reference proteome</keyword>
<gene>
    <name evidence="11" type="ORF">V1479_00250</name>
</gene>
<feature type="domain" description="Tetrapyrrole biosynthesis uroporphyrinogen III synthase" evidence="10">
    <location>
        <begin position="16"/>
        <end position="231"/>
    </location>
</feature>
<evidence type="ECO:0000256" key="9">
    <source>
        <dbReference type="RuleBase" id="RU366031"/>
    </source>
</evidence>
<dbReference type="Gene3D" id="3.40.50.10090">
    <property type="match status" value="2"/>
</dbReference>
<dbReference type="Pfam" id="PF02602">
    <property type="entry name" value="HEM4"/>
    <property type="match status" value="1"/>
</dbReference>
<evidence type="ECO:0000313" key="12">
    <source>
        <dbReference type="Proteomes" id="UP001559025"/>
    </source>
</evidence>
<dbReference type="PANTHER" id="PTHR38042:SF1">
    <property type="entry name" value="UROPORPHYRINOGEN-III SYNTHASE, CHLOROPLASTIC"/>
    <property type="match status" value="1"/>
</dbReference>
<evidence type="ECO:0000259" key="10">
    <source>
        <dbReference type="Pfam" id="PF02602"/>
    </source>
</evidence>
<evidence type="ECO:0000256" key="4">
    <source>
        <dbReference type="ARBA" id="ARBA00023239"/>
    </source>
</evidence>
<comment type="catalytic activity">
    <reaction evidence="8 9">
        <text>hydroxymethylbilane = uroporphyrinogen III + H2O</text>
        <dbReference type="Rhea" id="RHEA:18965"/>
        <dbReference type="ChEBI" id="CHEBI:15377"/>
        <dbReference type="ChEBI" id="CHEBI:57308"/>
        <dbReference type="ChEBI" id="CHEBI:57845"/>
        <dbReference type="EC" id="4.2.1.75"/>
    </reaction>
</comment>
<reference evidence="11 12" key="1">
    <citation type="submission" date="2024-01" db="EMBL/GenBank/DDBJ databases">
        <title>New evidence supports the origin of RcGTA from prophage.</title>
        <authorList>
            <person name="Xu Y."/>
            <person name="Liu B."/>
            <person name="Chen F."/>
        </authorList>
    </citation>
    <scope>NUCLEOTIDE SEQUENCE [LARGE SCALE GENOMIC DNA]</scope>
    <source>
        <strain evidence="11 12">CBW1107-2</strain>
    </source>
</reference>
<comment type="pathway">
    <text evidence="1 9">Porphyrin-containing compound metabolism; protoporphyrin-IX biosynthesis; coproporphyrinogen-III from 5-aminolevulinate: step 3/4.</text>
</comment>
<evidence type="ECO:0000256" key="5">
    <source>
        <dbReference type="ARBA" id="ARBA00023244"/>
    </source>
</evidence>
<dbReference type="Proteomes" id="UP001559025">
    <property type="component" value="Unassembled WGS sequence"/>
</dbReference>
<evidence type="ECO:0000256" key="3">
    <source>
        <dbReference type="ARBA" id="ARBA00013109"/>
    </source>
</evidence>
<accession>A0ABV3WM43</accession>
<dbReference type="InterPro" id="IPR039793">
    <property type="entry name" value="UROS/Hem4"/>
</dbReference>
<evidence type="ECO:0000256" key="6">
    <source>
        <dbReference type="ARBA" id="ARBA00037589"/>
    </source>
</evidence>
<keyword evidence="5 9" id="KW-0627">Porphyrin biosynthesis</keyword>
<keyword evidence="4 9" id="KW-0456">Lyase</keyword>
<evidence type="ECO:0000256" key="2">
    <source>
        <dbReference type="ARBA" id="ARBA00008133"/>
    </source>
</evidence>
<dbReference type="InterPro" id="IPR036108">
    <property type="entry name" value="4pyrrol_syn_uPrphyn_synt_sf"/>
</dbReference>
<dbReference type="EC" id="4.2.1.75" evidence="3 9"/>
<evidence type="ECO:0000256" key="1">
    <source>
        <dbReference type="ARBA" id="ARBA00004772"/>
    </source>
</evidence>
<protein>
    <recommendedName>
        <fullName evidence="7 9">Uroporphyrinogen-III synthase</fullName>
        <ecNumber evidence="3 9">4.2.1.75</ecNumber>
    </recommendedName>
</protein>
<evidence type="ECO:0000256" key="8">
    <source>
        <dbReference type="ARBA" id="ARBA00048617"/>
    </source>
</evidence>
<evidence type="ECO:0000256" key="7">
    <source>
        <dbReference type="ARBA" id="ARBA00040167"/>
    </source>
</evidence>
<comment type="function">
    <text evidence="6 9">Catalyzes cyclization of the linear tetrapyrrole, hydroxymethylbilane, to the macrocyclic uroporphyrinogen III.</text>
</comment>
<sequence length="240" mass="25644">MKRRVLVTRPVPGASETAARLEALGFETVVLPLTHIVPLDAGPAPDPHTVDAVAVTSVNALRHASAAMLAALSAKPVFAVGDATAEAARQSGFAFVTSAAGTAIDLAAAIETRMPIRSHILHLAGRERTGGFAEALYDRGFSVRVTEVYGAEKVSYITDFLIETFAGRPIWGCPVLSTRGAVFLNELVANRELSHTFEETRFFCISRKVARVLKPTVGDRASVSDEPTEDSVMVLLSSQR</sequence>
<dbReference type="RefSeq" id="WP_368801164.1">
    <property type="nucleotide sequence ID" value="NZ_JAZHFV010000001.1"/>
</dbReference>
<dbReference type="GO" id="GO:0004852">
    <property type="term" value="F:uroporphyrinogen-III synthase activity"/>
    <property type="evidence" value="ECO:0007669"/>
    <property type="project" value="UniProtKB-EC"/>
</dbReference>
<evidence type="ECO:0000313" key="11">
    <source>
        <dbReference type="EMBL" id="MEX4005709.1"/>
    </source>
</evidence>